<proteinExistence type="predicted"/>
<dbReference type="Pfam" id="PF06764">
    <property type="entry name" value="DUF1223"/>
    <property type="match status" value="1"/>
</dbReference>
<evidence type="ECO:0000313" key="3">
    <source>
        <dbReference type="Proteomes" id="UP001431449"/>
    </source>
</evidence>
<evidence type="ECO:0000256" key="1">
    <source>
        <dbReference type="SAM" id="MobiDB-lite"/>
    </source>
</evidence>
<dbReference type="SUPFAM" id="SSF52833">
    <property type="entry name" value="Thioredoxin-like"/>
    <property type="match status" value="1"/>
</dbReference>
<accession>A0ABT0GCT9</accession>
<name>A0ABT0GCT9_9GAMM</name>
<keyword evidence="3" id="KW-1185">Reference proteome</keyword>
<feature type="region of interest" description="Disordered" evidence="1">
    <location>
        <begin position="254"/>
        <end position="280"/>
    </location>
</feature>
<dbReference type="RefSeq" id="WP_248204452.1">
    <property type="nucleotide sequence ID" value="NZ_JALNMH010000001.1"/>
</dbReference>
<feature type="compositionally biased region" description="Pro residues" evidence="1">
    <location>
        <begin position="262"/>
        <end position="280"/>
    </location>
</feature>
<dbReference type="PANTHER" id="PTHR36057:SF1">
    <property type="entry name" value="LIPOPROTEIN LIPID ATTACHMENT SITE-LIKE PROTEIN, PUTATIVE (DUF1223)-RELATED"/>
    <property type="match status" value="1"/>
</dbReference>
<organism evidence="2 3">
    <name type="scientific">Pseudomarimonas salicorniae</name>
    <dbReference type="NCBI Taxonomy" id="2933270"/>
    <lineage>
        <taxon>Bacteria</taxon>
        <taxon>Pseudomonadati</taxon>
        <taxon>Pseudomonadota</taxon>
        <taxon>Gammaproteobacteria</taxon>
        <taxon>Lysobacterales</taxon>
        <taxon>Lysobacteraceae</taxon>
        <taxon>Pseudomarimonas</taxon>
    </lineage>
</organism>
<comment type="caution">
    <text evidence="2">The sequence shown here is derived from an EMBL/GenBank/DDBJ whole genome shotgun (WGS) entry which is preliminary data.</text>
</comment>
<protein>
    <submittedName>
        <fullName evidence="2">DUF1223 domain-containing protein</fullName>
    </submittedName>
</protein>
<dbReference type="Proteomes" id="UP001431449">
    <property type="component" value="Unassembled WGS sequence"/>
</dbReference>
<evidence type="ECO:0000313" key="2">
    <source>
        <dbReference type="EMBL" id="MCK7592345.1"/>
    </source>
</evidence>
<reference evidence="2" key="1">
    <citation type="submission" date="2022-04" db="EMBL/GenBank/DDBJ databases">
        <title>Lysobacter sp. CAU 1642 isolated from sea sand.</title>
        <authorList>
            <person name="Kim W."/>
        </authorList>
    </citation>
    <scope>NUCLEOTIDE SEQUENCE</scope>
    <source>
        <strain evidence="2">CAU 1642</strain>
    </source>
</reference>
<dbReference type="InterPro" id="IPR010634">
    <property type="entry name" value="DUF1223"/>
</dbReference>
<dbReference type="InterPro" id="IPR036249">
    <property type="entry name" value="Thioredoxin-like_sf"/>
</dbReference>
<gene>
    <name evidence="2" type="ORF">M0G41_01530</name>
</gene>
<dbReference type="EMBL" id="JALNMH010000001">
    <property type="protein sequence ID" value="MCK7592345.1"/>
    <property type="molecule type" value="Genomic_DNA"/>
</dbReference>
<dbReference type="PANTHER" id="PTHR36057">
    <property type="match status" value="1"/>
</dbReference>
<sequence>MKRDAAGLALGALVLAAAIVPSLSGAGCRSEGVRLLPVLELYTSEGCSSCPPADRRLAELVEAGIGEVVVALALHVDYWDYLGWRDRFADPRHTARQRARVATAGGRVVYTPQWMLGDAVQLTRSDLDRGRLRARALGAEAPAVTARLAARIEGDQVEVDLHADAAPGQPQMQAWLLGWSSGLRSAVSAGENRDRQLSHVRVLRRWQGPWPVSPGTPLSGLSRLPLESEAHAAQGLSLLLASDDAAPAWALDLPLDDCARDPGPPLEAGPEPGDAPAPRA</sequence>
<dbReference type="PROSITE" id="PS51257">
    <property type="entry name" value="PROKAR_LIPOPROTEIN"/>
    <property type="match status" value="1"/>
</dbReference>